<evidence type="ECO:0000256" key="1">
    <source>
        <dbReference type="SAM" id="Coils"/>
    </source>
</evidence>
<reference evidence="3" key="1">
    <citation type="submission" date="2023-07" db="EMBL/GenBank/DDBJ databases">
        <title>A chromosome-level genome assembly of Lolium multiflorum.</title>
        <authorList>
            <person name="Chen Y."/>
            <person name="Copetti D."/>
            <person name="Kolliker R."/>
            <person name="Studer B."/>
        </authorList>
    </citation>
    <scope>NUCLEOTIDE SEQUENCE</scope>
    <source>
        <strain evidence="3">02402/16</strain>
        <tissue evidence="3">Leaf</tissue>
    </source>
</reference>
<sequence length="337" mass="38267">MLNNAWGKPDAMSSEIQDFKKGVGQFFDKLLCKQKEQQALHFELHKNIALQRPITLGQAENIRALKNENAELKQQLADAQGASSSLAMTSTELENLRSSYQDLETKFTEAEQKREQAEKQLAEKNSEFIKKKGEFELKRKADSETIQRQQKELNGFRNYMETAEQHWDLLNEHILEPLGYPETRRNLFPRDDLLTLAGDDCKDLISASRKICHNLSIKRSRTCDVRKLVKKMDVLPELVVDLRASSARGAAAMSLAMCLAYNSELNLDRVTTGVPPEADVGKLLDAVSGYDTRIARRIRHDEFYDKVVLPADEPLEAELHKERDAEARSAESGSQFT</sequence>
<dbReference type="Proteomes" id="UP001231189">
    <property type="component" value="Unassembled WGS sequence"/>
</dbReference>
<feature type="coiled-coil region" evidence="1">
    <location>
        <begin position="55"/>
        <end position="166"/>
    </location>
</feature>
<dbReference type="EMBL" id="JAUUTY010000004">
    <property type="protein sequence ID" value="KAK1646628.1"/>
    <property type="molecule type" value="Genomic_DNA"/>
</dbReference>
<protein>
    <submittedName>
        <fullName evidence="3">Uncharacterized protein</fullName>
    </submittedName>
</protein>
<evidence type="ECO:0000313" key="3">
    <source>
        <dbReference type="EMBL" id="KAK1646628.1"/>
    </source>
</evidence>
<accession>A0AAD8S7N4</accession>
<feature type="region of interest" description="Disordered" evidence="2">
    <location>
        <begin position="315"/>
        <end position="337"/>
    </location>
</feature>
<organism evidence="3 4">
    <name type="scientific">Lolium multiflorum</name>
    <name type="common">Italian ryegrass</name>
    <name type="synonym">Lolium perenne subsp. multiflorum</name>
    <dbReference type="NCBI Taxonomy" id="4521"/>
    <lineage>
        <taxon>Eukaryota</taxon>
        <taxon>Viridiplantae</taxon>
        <taxon>Streptophyta</taxon>
        <taxon>Embryophyta</taxon>
        <taxon>Tracheophyta</taxon>
        <taxon>Spermatophyta</taxon>
        <taxon>Magnoliopsida</taxon>
        <taxon>Liliopsida</taxon>
        <taxon>Poales</taxon>
        <taxon>Poaceae</taxon>
        <taxon>BOP clade</taxon>
        <taxon>Pooideae</taxon>
        <taxon>Poodae</taxon>
        <taxon>Poeae</taxon>
        <taxon>Poeae Chloroplast Group 2 (Poeae type)</taxon>
        <taxon>Loliodinae</taxon>
        <taxon>Loliinae</taxon>
        <taxon>Lolium</taxon>
    </lineage>
</organism>
<name>A0AAD8S7N4_LOLMU</name>
<comment type="caution">
    <text evidence="3">The sequence shown here is derived from an EMBL/GenBank/DDBJ whole genome shotgun (WGS) entry which is preliminary data.</text>
</comment>
<proteinExistence type="predicted"/>
<evidence type="ECO:0000256" key="2">
    <source>
        <dbReference type="SAM" id="MobiDB-lite"/>
    </source>
</evidence>
<gene>
    <name evidence="3" type="ORF">QYE76_064433</name>
</gene>
<evidence type="ECO:0000313" key="4">
    <source>
        <dbReference type="Proteomes" id="UP001231189"/>
    </source>
</evidence>
<dbReference type="AlphaFoldDB" id="A0AAD8S7N4"/>
<feature type="compositionally biased region" description="Basic and acidic residues" evidence="2">
    <location>
        <begin position="317"/>
        <end position="329"/>
    </location>
</feature>
<keyword evidence="4" id="KW-1185">Reference proteome</keyword>
<keyword evidence="1" id="KW-0175">Coiled coil</keyword>